<proteinExistence type="predicted"/>
<dbReference type="EMBL" id="RCML01000196">
    <property type="protein sequence ID" value="KAG2986177.1"/>
    <property type="molecule type" value="Genomic_DNA"/>
</dbReference>
<organism evidence="2 3">
    <name type="scientific">Phytophthora cactorum</name>
    <dbReference type="NCBI Taxonomy" id="29920"/>
    <lineage>
        <taxon>Eukaryota</taxon>
        <taxon>Sar</taxon>
        <taxon>Stramenopiles</taxon>
        <taxon>Oomycota</taxon>
        <taxon>Peronosporomycetes</taxon>
        <taxon>Peronosporales</taxon>
        <taxon>Peronosporaceae</taxon>
        <taxon>Phytophthora</taxon>
    </lineage>
</organism>
<evidence type="ECO:0000313" key="3">
    <source>
        <dbReference type="Proteomes" id="UP000697107"/>
    </source>
</evidence>
<feature type="region of interest" description="Disordered" evidence="1">
    <location>
        <begin position="36"/>
        <end position="63"/>
    </location>
</feature>
<protein>
    <submittedName>
        <fullName evidence="2">Uncharacterized protein</fullName>
    </submittedName>
</protein>
<evidence type="ECO:0000313" key="2">
    <source>
        <dbReference type="EMBL" id="KAG2986177.1"/>
    </source>
</evidence>
<accession>A0A8T1FZS8</accession>
<reference evidence="2" key="1">
    <citation type="submission" date="2018-10" db="EMBL/GenBank/DDBJ databases">
        <title>Effector identification in a new, highly contiguous assembly of the strawberry crown rot pathogen Phytophthora cactorum.</title>
        <authorList>
            <person name="Armitage A.D."/>
            <person name="Nellist C.F."/>
            <person name="Bates H."/>
            <person name="Vickerstaff R.J."/>
            <person name="Harrison R.J."/>
        </authorList>
    </citation>
    <scope>NUCLEOTIDE SEQUENCE</scope>
    <source>
        <strain evidence="2">P415</strain>
    </source>
</reference>
<sequence length="108" mass="10874">MKPSSSAWMSAKSTSGTSTAAMLLTRASSESSSRTITLSPLWKAMREPPEGSDAMATTSPELDDAVEEPVVVEEVALAVDEAVDAVLEAAVVGTCVESIVGSASAGGG</sequence>
<gene>
    <name evidence="2" type="ORF">PC118_g7940</name>
</gene>
<comment type="caution">
    <text evidence="2">The sequence shown here is derived from an EMBL/GenBank/DDBJ whole genome shotgun (WGS) entry which is preliminary data.</text>
</comment>
<dbReference type="Proteomes" id="UP000697107">
    <property type="component" value="Unassembled WGS sequence"/>
</dbReference>
<evidence type="ECO:0000256" key="1">
    <source>
        <dbReference type="SAM" id="MobiDB-lite"/>
    </source>
</evidence>
<dbReference type="AlphaFoldDB" id="A0A8T1FZS8"/>
<name>A0A8T1FZS8_9STRA</name>